<evidence type="ECO:0000313" key="14">
    <source>
        <dbReference type="EMBL" id="KAJ3257556.1"/>
    </source>
</evidence>
<dbReference type="SMART" id="SM00249">
    <property type="entry name" value="PHD"/>
    <property type="match status" value="3"/>
</dbReference>
<evidence type="ECO:0000313" key="15">
    <source>
        <dbReference type="Proteomes" id="UP001210925"/>
    </source>
</evidence>
<dbReference type="SUPFAM" id="SSF51197">
    <property type="entry name" value="Clavaminate synthase-like"/>
    <property type="match status" value="1"/>
</dbReference>
<evidence type="ECO:0000256" key="4">
    <source>
        <dbReference type="ARBA" id="ARBA00022771"/>
    </source>
</evidence>
<dbReference type="InterPro" id="IPR003347">
    <property type="entry name" value="JmjC_dom"/>
</dbReference>
<feature type="coiled-coil region" evidence="9">
    <location>
        <begin position="725"/>
        <end position="753"/>
    </location>
</feature>
<evidence type="ECO:0000256" key="3">
    <source>
        <dbReference type="ARBA" id="ARBA00022737"/>
    </source>
</evidence>
<keyword evidence="4 8" id="KW-0863">Zinc-finger</keyword>
<keyword evidence="3" id="KW-0677">Repeat</keyword>
<dbReference type="PANTHER" id="PTHR10694">
    <property type="entry name" value="LYSINE-SPECIFIC DEMETHYLASE"/>
    <property type="match status" value="1"/>
</dbReference>
<dbReference type="PANTHER" id="PTHR10694:SF33">
    <property type="entry name" value="LYSINE-SPECIFIC DEMETHYLASE 5"/>
    <property type="match status" value="1"/>
</dbReference>
<dbReference type="InterPro" id="IPR013083">
    <property type="entry name" value="Znf_RING/FYVE/PHD"/>
</dbReference>
<comment type="subcellular location">
    <subcellularLocation>
        <location evidence="1">Nucleus</location>
    </subcellularLocation>
</comment>
<feature type="compositionally biased region" description="Basic and acidic residues" evidence="10">
    <location>
        <begin position="144"/>
        <end position="157"/>
    </location>
</feature>
<dbReference type="GO" id="GO:0005634">
    <property type="term" value="C:nucleus"/>
    <property type="evidence" value="ECO:0007669"/>
    <property type="project" value="UniProtKB-SubCell"/>
</dbReference>
<dbReference type="SUPFAM" id="SSF57903">
    <property type="entry name" value="FYVE/PHD zinc finger"/>
    <property type="match status" value="3"/>
</dbReference>
<dbReference type="InterPro" id="IPR004198">
    <property type="entry name" value="Znf_C5HC2"/>
</dbReference>
<dbReference type="PROSITE" id="PS01359">
    <property type="entry name" value="ZF_PHD_1"/>
    <property type="match status" value="3"/>
</dbReference>
<dbReference type="InterPro" id="IPR019787">
    <property type="entry name" value="Znf_PHD-finger"/>
</dbReference>
<dbReference type="Gene3D" id="3.30.40.10">
    <property type="entry name" value="Zinc/RING finger domain, C3HC4 (zinc finger)"/>
    <property type="match status" value="1"/>
</dbReference>
<dbReference type="SMART" id="SM00558">
    <property type="entry name" value="JmjC"/>
    <property type="match status" value="1"/>
</dbReference>
<keyword evidence="15" id="KW-1185">Reference proteome</keyword>
<feature type="region of interest" description="Disordered" evidence="10">
    <location>
        <begin position="1254"/>
        <end position="1288"/>
    </location>
</feature>
<evidence type="ECO:0008006" key="16">
    <source>
        <dbReference type="Google" id="ProtNLM"/>
    </source>
</evidence>
<accession>A0AAD5UJ69</accession>
<evidence type="ECO:0000259" key="12">
    <source>
        <dbReference type="PROSITE" id="PS51183"/>
    </source>
</evidence>
<dbReference type="PROSITE" id="PS50016">
    <property type="entry name" value="ZF_PHD_2"/>
    <property type="match status" value="1"/>
</dbReference>
<comment type="caution">
    <text evidence="14">The sequence shown here is derived from an EMBL/GenBank/DDBJ whole genome shotgun (WGS) entry which is preliminary data.</text>
</comment>
<feature type="domain" description="PHD-type" evidence="11">
    <location>
        <begin position="186"/>
        <end position="236"/>
    </location>
</feature>
<evidence type="ECO:0000259" key="11">
    <source>
        <dbReference type="PROSITE" id="PS50016"/>
    </source>
</evidence>
<keyword evidence="6" id="KW-0408">Iron</keyword>
<dbReference type="Gene3D" id="2.60.120.650">
    <property type="entry name" value="Cupin"/>
    <property type="match status" value="2"/>
</dbReference>
<evidence type="ECO:0000256" key="9">
    <source>
        <dbReference type="SAM" id="Coils"/>
    </source>
</evidence>
<keyword evidence="5" id="KW-0862">Zinc</keyword>
<dbReference type="InterPro" id="IPR019786">
    <property type="entry name" value="Zinc_finger_PHD-type_CS"/>
</dbReference>
<feature type="region of interest" description="Disordered" evidence="10">
    <location>
        <begin position="139"/>
        <end position="163"/>
    </location>
</feature>
<dbReference type="Pfam" id="PF02928">
    <property type="entry name" value="zf-C5HC2"/>
    <property type="match status" value="1"/>
</dbReference>
<dbReference type="GO" id="GO:0006355">
    <property type="term" value="P:regulation of DNA-templated transcription"/>
    <property type="evidence" value="ECO:0007669"/>
    <property type="project" value="TreeGrafter"/>
</dbReference>
<dbReference type="InterPro" id="IPR001965">
    <property type="entry name" value="Znf_PHD"/>
</dbReference>
<organism evidence="14 15">
    <name type="scientific">Boothiomyces macroporosus</name>
    <dbReference type="NCBI Taxonomy" id="261099"/>
    <lineage>
        <taxon>Eukaryota</taxon>
        <taxon>Fungi</taxon>
        <taxon>Fungi incertae sedis</taxon>
        <taxon>Chytridiomycota</taxon>
        <taxon>Chytridiomycota incertae sedis</taxon>
        <taxon>Chytridiomycetes</taxon>
        <taxon>Rhizophydiales</taxon>
        <taxon>Terramycetaceae</taxon>
        <taxon>Boothiomyces</taxon>
    </lineage>
</organism>
<dbReference type="Pfam" id="PF02375">
    <property type="entry name" value="JmjN"/>
    <property type="match status" value="1"/>
</dbReference>
<gene>
    <name evidence="14" type="ORF">HK103_004465</name>
</gene>
<dbReference type="EMBL" id="JADGKB010000037">
    <property type="protein sequence ID" value="KAJ3257556.1"/>
    <property type="molecule type" value="Genomic_DNA"/>
</dbReference>
<dbReference type="SMART" id="SM00545">
    <property type="entry name" value="JmjN"/>
    <property type="match status" value="1"/>
</dbReference>
<dbReference type="Pfam" id="PF08429">
    <property type="entry name" value="PLU-1"/>
    <property type="match status" value="1"/>
</dbReference>
<dbReference type="Pfam" id="PF21323">
    <property type="entry name" value="KDM5_C-hel"/>
    <property type="match status" value="1"/>
</dbReference>
<dbReference type="GO" id="GO:0034647">
    <property type="term" value="F:histone H3K4me/H3K4me2/H3K4me3 demethylase activity"/>
    <property type="evidence" value="ECO:0007669"/>
    <property type="project" value="TreeGrafter"/>
</dbReference>
<evidence type="ECO:0000256" key="8">
    <source>
        <dbReference type="PROSITE-ProRule" id="PRU00146"/>
    </source>
</evidence>
<dbReference type="GO" id="GO:0008270">
    <property type="term" value="F:zinc ion binding"/>
    <property type="evidence" value="ECO:0007669"/>
    <property type="project" value="UniProtKB-KW"/>
</dbReference>
<dbReference type="InterPro" id="IPR003349">
    <property type="entry name" value="JmjN"/>
</dbReference>
<evidence type="ECO:0000256" key="5">
    <source>
        <dbReference type="ARBA" id="ARBA00022833"/>
    </source>
</evidence>
<name>A0AAD5UJ69_9FUNG</name>
<dbReference type="GO" id="GO:0000785">
    <property type="term" value="C:chromatin"/>
    <property type="evidence" value="ECO:0007669"/>
    <property type="project" value="TreeGrafter"/>
</dbReference>
<sequence>MHHQKGKAPLLDLRSVRTSFQGKSPKRLFDIPEAPTFHPTAKEFIDPMKYIQSIKDIGEKTGIVKIVPPEGWNPTFAIDTEVSRRSNKELLVQDQDTAFEFNGWKQSQLATLLREVAEIPLPERRRVYSAVYQQTASGPASAEKTSEVTTPKKEMSMKRMKQSPSKVEVVKKTEFPKGNEVQIVLQKVCVKCSKTKTSGTIIICDECESAYHLTCLTQPLLEVPETTWLCKKCIVEHGNDYGFVDKPELRSLAEFQKYSDNFKDRWFKQKYEIPGHRVSEELCEKEFWRLISSPYEEVSVEYGADIHSSELGSGFPNIERHPLDKYSKCAWNLNNLAILPGSLFGNIPNDISGMMIPWVYVGMVFSAFCWHFEDHYTYSINYNHIGETKTWYGIPASSADKFEETMKAKVPELFESNPDLLFHLTTLLSPEVLVENKVKVFTINQRPGDFVVTFPRAYHAGFNHGFNICEAVNFAPLDWLPFGRECVKLYSQFGKQPVFSHEELVLTTAQSKLDDKIALSILPELEVMIKEEKEVRNHVLNELKIEKKLVPPIVFAEDKDQCLECKAFCFLSAITCPNHPNVVLCSKHAFAKVCSCRETERIFQIRYTEEMLENIYKDVSHHSEIPRQWKQKVIDLYDENPRPPLKDLLKLAKEGEKITSSFEAVHDFNVFVKACQKLCDDASKILQRSKRNSKFADSVHTMEDLEIMIDKFNTLPFDAPESKSVEQLLGQAKKVEEEALELLAKDVKNAKELKEFYEAGLLLNIDIPALKQIDIENRKQDWLRNYANLTDLQHVELEDVQRVLSVAKELNIQHTIVQDMEKLVDEGEAWLAEANKLLKSSSASIQQINDMIEKSTLCPAVTKIVQKLTFQITQADKIIEHAKTFAQRPKIFTLSQLAELEADDLDEIDDLIEQAQVINTVIPGVNDLKYALNLADTWLIKVQKLLKLPDEESLEDWLKEFNYSLKKVVNDESANCICVAHSGKGFLVKCSECQQFYHGSCLGLTKKDATDDFVCPCCDIEVGYNPEKKVHLEKLVKLANEVIHHHFHSKHSIELAKGVVELLEWESSIQRYINNSPSVENLRNLLRRIYRLNVQLPVTRKLENAIISFTKPVCTCQTVYDEKKPMIECEKCNKWYHKSCVLYDGLDFICDLCAPTPRSKRLKLEEKVSEVHKETTQSIRKDIPTITKANLSNSTLVDEINPTKFLGTQPYKPNYRSVASNDQEAGNFKNLEKDEPVELKTWYVNSRPEQNIRKRTFVEQESPEKSRKLVKRTDYSDSSIDEHGRDADYYRRPYERTQVSHHQLSPAVYYHRYPRKDSLPGSERERPIEISDVESNSEQVSASQLYRGDYPAIIPVPNYPPPNVYPAYPPYYVHSYYPSPYYNYDPHAHHGHP</sequence>
<evidence type="ECO:0000256" key="1">
    <source>
        <dbReference type="ARBA" id="ARBA00004123"/>
    </source>
</evidence>
<evidence type="ECO:0000256" key="7">
    <source>
        <dbReference type="ARBA" id="ARBA00023242"/>
    </source>
</evidence>
<dbReference type="InterPro" id="IPR013637">
    <property type="entry name" value="Lys_sp_deMease-like_dom"/>
</dbReference>
<dbReference type="InterPro" id="IPR011011">
    <property type="entry name" value="Znf_FYVE_PHD"/>
</dbReference>
<dbReference type="Proteomes" id="UP001210925">
    <property type="component" value="Unassembled WGS sequence"/>
</dbReference>
<dbReference type="Gene3D" id="2.30.30.1150">
    <property type="match status" value="1"/>
</dbReference>
<reference evidence="14" key="1">
    <citation type="submission" date="2020-05" db="EMBL/GenBank/DDBJ databases">
        <title>Phylogenomic resolution of chytrid fungi.</title>
        <authorList>
            <person name="Stajich J.E."/>
            <person name="Amses K."/>
            <person name="Simmons R."/>
            <person name="Seto K."/>
            <person name="Myers J."/>
            <person name="Bonds A."/>
            <person name="Quandt C.A."/>
            <person name="Barry K."/>
            <person name="Liu P."/>
            <person name="Grigoriev I."/>
            <person name="Longcore J.E."/>
            <person name="James T.Y."/>
        </authorList>
    </citation>
    <scope>NUCLEOTIDE SEQUENCE</scope>
    <source>
        <strain evidence="14">PLAUS21</strain>
    </source>
</reference>
<evidence type="ECO:0000256" key="10">
    <source>
        <dbReference type="SAM" id="MobiDB-lite"/>
    </source>
</evidence>
<evidence type="ECO:0000256" key="6">
    <source>
        <dbReference type="ARBA" id="ARBA00023004"/>
    </source>
</evidence>
<feature type="domain" description="JmjC" evidence="13">
    <location>
        <begin position="325"/>
        <end position="491"/>
    </location>
</feature>
<proteinExistence type="predicted"/>
<protein>
    <recommendedName>
        <fullName evidence="16">[Histone H3]-trimethyl-L-lysine(4) demethylase</fullName>
    </recommendedName>
</protein>
<dbReference type="PROSITE" id="PS51184">
    <property type="entry name" value="JMJC"/>
    <property type="match status" value="1"/>
</dbReference>
<evidence type="ECO:0000259" key="13">
    <source>
        <dbReference type="PROSITE" id="PS51184"/>
    </source>
</evidence>
<keyword evidence="2" id="KW-0479">Metal-binding</keyword>
<keyword evidence="9" id="KW-0175">Coiled coil</keyword>
<dbReference type="Pfam" id="PF02373">
    <property type="entry name" value="JmjC"/>
    <property type="match status" value="1"/>
</dbReference>
<evidence type="ECO:0000256" key="2">
    <source>
        <dbReference type="ARBA" id="ARBA00022723"/>
    </source>
</evidence>
<dbReference type="PROSITE" id="PS51183">
    <property type="entry name" value="JMJN"/>
    <property type="match status" value="1"/>
</dbReference>
<dbReference type="InterPro" id="IPR048615">
    <property type="entry name" value="KDM5_C-hel"/>
</dbReference>
<dbReference type="Pfam" id="PF00628">
    <property type="entry name" value="PHD"/>
    <property type="match status" value="1"/>
</dbReference>
<keyword evidence="7" id="KW-0539">Nucleus</keyword>
<feature type="domain" description="JmjN" evidence="12">
    <location>
        <begin position="34"/>
        <end position="75"/>
    </location>
</feature>